<organism evidence="1 2">
    <name type="scientific">Flavobacterium psychroterrae</name>
    <dbReference type="NCBI Taxonomy" id="2133767"/>
    <lineage>
        <taxon>Bacteria</taxon>
        <taxon>Pseudomonadati</taxon>
        <taxon>Bacteroidota</taxon>
        <taxon>Flavobacteriia</taxon>
        <taxon>Flavobacteriales</taxon>
        <taxon>Flavobacteriaceae</taxon>
        <taxon>Flavobacterium</taxon>
    </lineage>
</organism>
<evidence type="ECO:0000313" key="2">
    <source>
        <dbReference type="Proteomes" id="UP000722625"/>
    </source>
</evidence>
<protein>
    <submittedName>
        <fullName evidence="1">Uncharacterized protein</fullName>
    </submittedName>
</protein>
<name>A0ABS5PA26_9FLAO</name>
<evidence type="ECO:0000313" key="1">
    <source>
        <dbReference type="EMBL" id="MBS7231167.1"/>
    </source>
</evidence>
<dbReference type="RefSeq" id="WP_213298135.1">
    <property type="nucleotide sequence ID" value="NZ_JAGYVZ010000006.1"/>
</dbReference>
<comment type="caution">
    <text evidence="1">The sequence shown here is derived from an EMBL/GenBank/DDBJ whole genome shotgun (WGS) entry which is preliminary data.</text>
</comment>
<dbReference type="EMBL" id="JAGYVZ010000006">
    <property type="protein sequence ID" value="MBS7231167.1"/>
    <property type="molecule type" value="Genomic_DNA"/>
</dbReference>
<reference evidence="1 2" key="1">
    <citation type="journal article" date="2018" name="Int. J. Syst. Evol. Microbiol.">
        <title>Flavobacterium chryseum sp. nov. and Flavobacterium psychroterrae sp. nov., novel environmental bacteria isolated from Antarctica.</title>
        <authorList>
            <person name="Kralova S."/>
            <person name="Svec P."/>
            <person name="Busse H.J."/>
            <person name="Stankova E."/>
            <person name="Vaczi P."/>
            <person name="Sedlacek I."/>
        </authorList>
    </citation>
    <scope>NUCLEOTIDE SEQUENCE [LARGE SCALE GENOMIC DNA]</scope>
    <source>
        <strain evidence="1 2">CCM 8827</strain>
    </source>
</reference>
<dbReference type="Proteomes" id="UP000722625">
    <property type="component" value="Unassembled WGS sequence"/>
</dbReference>
<sequence length="226" mass="25899">MVDKSKLTCEDIMFEIVKSSDLDLKDYKNYFVRIERIENDSITLQVNIENNLSDNPKEKQMVESTIAWLLFLPNEAKLWNTSADPENPVKVNYNFNNLENIYKACNISKKEIASKSKIDSTENKDCKEIVVEMGSGQECIIRNSTLEKVYADIIKNKEVTDSKYFLNSIPTSNKVVEINKDGLIDIEYTIKKDKIEIVMSYDGGVTEVNIEKSNNNVVKKIVYNAD</sequence>
<gene>
    <name evidence="1" type="ORF">KHA90_09025</name>
</gene>
<accession>A0ABS5PA26</accession>
<proteinExistence type="predicted"/>
<keyword evidence="2" id="KW-1185">Reference proteome</keyword>